<dbReference type="GO" id="GO:0016810">
    <property type="term" value="F:hydrolase activity, acting on carbon-nitrogen (but not peptide) bonds"/>
    <property type="evidence" value="ECO:0007669"/>
    <property type="project" value="InterPro"/>
</dbReference>
<dbReference type="KEGG" id="cheb:HH215_11385"/>
<feature type="transmembrane region" description="Helical" evidence="2">
    <location>
        <begin position="6"/>
        <end position="27"/>
    </location>
</feature>
<evidence type="ECO:0000313" key="4">
    <source>
        <dbReference type="EMBL" id="QJD83720.1"/>
    </source>
</evidence>
<feature type="region of interest" description="Disordered" evidence="1">
    <location>
        <begin position="237"/>
        <end position="258"/>
    </location>
</feature>
<dbReference type="AlphaFoldDB" id="A0A7Z2ZLC6"/>
<keyword evidence="2" id="KW-0812">Transmembrane</keyword>
<dbReference type="SUPFAM" id="SSF88713">
    <property type="entry name" value="Glycoside hydrolase/deacetylase"/>
    <property type="match status" value="1"/>
</dbReference>
<dbReference type="InterPro" id="IPR011330">
    <property type="entry name" value="Glyco_hydro/deAcase_b/a-brl"/>
</dbReference>
<reference evidence="4 5" key="1">
    <citation type="submission" date="2020-04" db="EMBL/GenBank/DDBJ databases">
        <title>Genome sequencing of novel species.</title>
        <authorList>
            <person name="Heo J."/>
            <person name="Kim S.-J."/>
            <person name="Kim J.-S."/>
            <person name="Hong S.-B."/>
            <person name="Kwon S.-W."/>
        </authorList>
    </citation>
    <scope>NUCLEOTIDE SEQUENCE [LARGE SCALE GENOMIC DNA]</scope>
    <source>
        <strain evidence="4 5">MFER-1</strain>
    </source>
</reference>
<protein>
    <submittedName>
        <fullName evidence="4">Polysaccharide deacetylase family protein</fullName>
    </submittedName>
</protein>
<feature type="region of interest" description="Disordered" evidence="1">
    <location>
        <begin position="456"/>
        <end position="481"/>
    </location>
</feature>
<dbReference type="CDD" id="cd10959">
    <property type="entry name" value="CE4_NodB_like_3"/>
    <property type="match status" value="1"/>
</dbReference>
<name>A0A7Z2ZLC6_9BACL</name>
<keyword evidence="2" id="KW-0472">Membrane</keyword>
<dbReference type="Pfam" id="PF22790">
    <property type="entry name" value="YkoP"/>
    <property type="match status" value="1"/>
</dbReference>
<keyword evidence="2" id="KW-1133">Transmembrane helix</keyword>
<dbReference type="GO" id="GO:0005975">
    <property type="term" value="P:carbohydrate metabolic process"/>
    <property type="evidence" value="ECO:0007669"/>
    <property type="project" value="InterPro"/>
</dbReference>
<dbReference type="InterPro" id="IPR054467">
    <property type="entry name" value="YkoP-like_dom"/>
</dbReference>
<dbReference type="Pfam" id="PF01522">
    <property type="entry name" value="Polysacc_deac_1"/>
    <property type="match status" value="1"/>
</dbReference>
<evidence type="ECO:0000256" key="2">
    <source>
        <dbReference type="SAM" id="Phobius"/>
    </source>
</evidence>
<organism evidence="4 5">
    <name type="scientific">Cohnella herbarum</name>
    <dbReference type="NCBI Taxonomy" id="2728023"/>
    <lineage>
        <taxon>Bacteria</taxon>
        <taxon>Bacillati</taxon>
        <taxon>Bacillota</taxon>
        <taxon>Bacilli</taxon>
        <taxon>Bacillales</taxon>
        <taxon>Paenibacillaceae</taxon>
        <taxon>Cohnella</taxon>
    </lineage>
</organism>
<proteinExistence type="predicted"/>
<gene>
    <name evidence="4" type="ORF">HH215_11385</name>
</gene>
<feature type="compositionally biased region" description="Basic residues" evidence="1">
    <location>
        <begin position="237"/>
        <end position="251"/>
    </location>
</feature>
<dbReference type="PANTHER" id="PTHR10587">
    <property type="entry name" value="GLYCOSYL TRANSFERASE-RELATED"/>
    <property type="match status" value="1"/>
</dbReference>
<dbReference type="EMBL" id="CP051680">
    <property type="protein sequence ID" value="QJD83720.1"/>
    <property type="molecule type" value="Genomic_DNA"/>
</dbReference>
<feature type="compositionally biased region" description="Polar residues" evidence="1">
    <location>
        <begin position="471"/>
        <end position="481"/>
    </location>
</feature>
<sequence length="494" mass="56949">MEIILWIGFYFLTFYAFLPALISRIFGFRVFMRGKSKTEIALTFDDGPDPEYTPKLLDLLKQQGAKATFFVVGENAERNPEIISRIHEEGHILGIHNYVHHSNWLMRPRTVKRQIHRTSDVIKKITGSRPMYYRPPWGIVNVFDYANLGYLQIVLWTSLFSDWRKKIGPDKLYRRMRQKLKPGQVFLLHDCGSTFGADRDAPANTISALERILDDGRQLGYRFVGIDEMIEITERAKKKKNSDHRTARKSTMKSSEGEEAAVPRIGPLKKVIVSLWMAYEKIFHVVFRLRPVGSGHFFNYRIRRYSGPPLDLQGDQTLRSGDRIMEIHFENQMLFDLGMNSKSTLQIGIRIIREMEKALPEMARELAVAPNGDQVRALYGVSMIHRGSESLGYKTFELPRGLFAWTTNIYLRVLMRVIHPAGNQRVREKADSLNPRMLIMPRDILLTWANDDRAKRRPVRERATKSDAAKPSNQGAETQELVSHFEEGSIGKLV</sequence>
<keyword evidence="5" id="KW-1185">Reference proteome</keyword>
<dbReference type="PROSITE" id="PS51677">
    <property type="entry name" value="NODB"/>
    <property type="match status" value="1"/>
</dbReference>
<feature type="domain" description="NodB homology" evidence="3">
    <location>
        <begin position="38"/>
        <end position="224"/>
    </location>
</feature>
<evidence type="ECO:0000259" key="3">
    <source>
        <dbReference type="PROSITE" id="PS51677"/>
    </source>
</evidence>
<feature type="compositionally biased region" description="Basic and acidic residues" evidence="1">
    <location>
        <begin position="456"/>
        <end position="468"/>
    </location>
</feature>
<evidence type="ECO:0000256" key="1">
    <source>
        <dbReference type="SAM" id="MobiDB-lite"/>
    </source>
</evidence>
<dbReference type="InterPro" id="IPR002509">
    <property type="entry name" value="NODB_dom"/>
</dbReference>
<dbReference type="InterPro" id="IPR050248">
    <property type="entry name" value="Polysacc_deacetylase_ArnD"/>
</dbReference>
<dbReference type="Proteomes" id="UP000502248">
    <property type="component" value="Chromosome"/>
</dbReference>
<evidence type="ECO:0000313" key="5">
    <source>
        <dbReference type="Proteomes" id="UP000502248"/>
    </source>
</evidence>
<accession>A0A7Z2ZLC6</accession>
<dbReference type="PANTHER" id="PTHR10587:SF137">
    <property type="entry name" value="4-DEOXY-4-FORMAMIDO-L-ARABINOSE-PHOSPHOUNDECAPRENOL DEFORMYLASE ARND-RELATED"/>
    <property type="match status" value="1"/>
</dbReference>
<dbReference type="RefSeq" id="WP_169280009.1">
    <property type="nucleotide sequence ID" value="NZ_CP051680.1"/>
</dbReference>
<dbReference type="Gene3D" id="3.20.20.370">
    <property type="entry name" value="Glycoside hydrolase/deacetylase"/>
    <property type="match status" value="1"/>
</dbReference>